<feature type="region of interest" description="Disordered" evidence="1">
    <location>
        <begin position="175"/>
        <end position="194"/>
    </location>
</feature>
<accession>A0A1I8GIH0</accession>
<dbReference type="Proteomes" id="UP000095280">
    <property type="component" value="Unplaced"/>
</dbReference>
<evidence type="ECO:0000313" key="4">
    <source>
        <dbReference type="WBParaSite" id="maker-uti_cns_0002133-snap-gene-0.51-mRNA-1"/>
    </source>
</evidence>
<feature type="compositionally biased region" description="Polar residues" evidence="1">
    <location>
        <begin position="215"/>
        <end position="228"/>
    </location>
</feature>
<feature type="compositionally biased region" description="Low complexity" evidence="1">
    <location>
        <begin position="285"/>
        <end position="299"/>
    </location>
</feature>
<evidence type="ECO:0000259" key="2">
    <source>
        <dbReference type="PROSITE" id="PS50835"/>
    </source>
</evidence>
<dbReference type="WBParaSite" id="maker-uti_cns_0002133-snap-gene-0.51-mRNA-1">
    <property type="protein sequence ID" value="maker-uti_cns_0002133-snap-gene-0.51-mRNA-1"/>
    <property type="gene ID" value="maker-uti_cns_0002133-snap-gene-0.51"/>
</dbReference>
<sequence length="1400" mass="154790">MLNTEKASANVDLIRVKATQLKRLLSAAESAAEYENLHQISAAETQTRQLRTQLDAYFDETLRRFERRRTELKAALDRRLAAAAAANTGKEQTLLTEAAEAASAVCSEAASVDLLRRLDDAIALREQPGIDLAEAERRTRRLLSCLRLNSSCHDDGDGEDADWVRQRRADNPFAAGASSATVSEPPTTESAYGEFASSGSIDFSHVLTPSNSLKACDATGSQSPSAETPNPYRLDHTPTHSGSVSAIDMFPPLSATQPLSIQPAGANGLSYLQHDASFDADDRPPSISDSPSSDSSDTSSFREIKDCRTVGAPKSVTYVHDKFYTVEGGCIRQYRCQDGRCLGKLALTDDECNPVDYRPLYVRRCTENDWLLIIECENDRVLCVDSDGVVRFQAGPRISAKLQLRVHPMQQSNVEQQQQLRLLRARLGGFFEETVSELERRQSELYRQLSETISAPSESSSAPRIGLDLSEAGRRVSHLLDCLRLDWTPDTVVSENSVEPSRSSNYNTVYTAAGSTVCEANSANQSNMSATEVCHSTVGNANQSYMAAATGVARTIVSNTNQSNMTAATGVARITLGNTNQSNLAAATGVARTTLVNTNQSNMAATGFSPNSSGSSYSTALGSPNRVDHDAKLYVQQFRTMNSPYSIASIHGKFYTVEKNSVHRYDAVSGKYRGQLRVTDFDGVEMQHTKAYRLSSCKTNDWLITVDKRNDMVLCVDSKHRCELEIGPKVSARYFLENPEQAVSNGSCLFICCPLVGIFILVVDSAYSAVRVVTQTCEYLDLEQPVRMAWCESAGHLVVVDDEDGRYVARAFEFANCHKPSGGLMLNSEFYACLASDRTPEIAYLPSGGSGFSPLAVIVDGYELMQFRDESFRRLDRNPLRRLNYTCEFGNWERLTDVCWVDDPVGDGGSRLAVCDKRGCRVSLLRLEPEASMSSKFVRSSSCVLLIVWRQTCRMSRSSIIDTGAMQFKSTQLRSLINRASDNKELLRQVNEFFNDTIAKLEICRAGLLREIQDHSLTPEQRINSLIIAEDAEKLTGSGDHKSDHSATHCDVEQRLDACLRCEADLLQIGQFDTKLAKRRTERLLESLKISWHDEWTMRRQADNPFASSVDAAKVESDEESEILSAYSLLSTENLRSALSEVQNKQAGVQSYPKSVSVYDSSGKFSTARNIGPHVKNAYRIRSFREWDALILIDKSNCQVHLLARQNLSPILTVGPYFSCVHRLSAPEDAVSTGKFLAICSPSQGIYLVSLTAPKTCKATLARDKLRLSAPMRLAWNPTAARLCVLDHVTLRTYRLRAFHLKPAKTTVEASDWGAPDGGTFESETPPCLEFFGDRLLLCCWTSDRTLRVFSFLGVNLWRASFQSVKTPWPAICLCPLESGQAAIGCDNGKVYVVDRRYLM</sequence>
<keyword evidence="3" id="KW-1185">Reference proteome</keyword>
<proteinExistence type="predicted"/>
<reference evidence="4" key="1">
    <citation type="submission" date="2016-11" db="UniProtKB">
        <authorList>
            <consortium name="WormBaseParasite"/>
        </authorList>
    </citation>
    <scope>IDENTIFICATION</scope>
</reference>
<feature type="domain" description="Ig-like" evidence="2">
    <location>
        <begin position="728"/>
        <end position="843"/>
    </location>
</feature>
<protein>
    <submittedName>
        <fullName evidence="4">Ig-like domain-containing protein</fullName>
    </submittedName>
</protein>
<feature type="compositionally biased region" description="Polar residues" evidence="1">
    <location>
        <begin position="178"/>
        <end position="190"/>
    </location>
</feature>
<dbReference type="PROSITE" id="PS50835">
    <property type="entry name" value="IG_LIKE"/>
    <property type="match status" value="1"/>
</dbReference>
<dbReference type="InterPro" id="IPR007110">
    <property type="entry name" value="Ig-like_dom"/>
</dbReference>
<feature type="region of interest" description="Disordered" evidence="1">
    <location>
        <begin position="215"/>
        <end position="249"/>
    </location>
</feature>
<evidence type="ECO:0000256" key="1">
    <source>
        <dbReference type="SAM" id="MobiDB-lite"/>
    </source>
</evidence>
<evidence type="ECO:0000313" key="3">
    <source>
        <dbReference type="Proteomes" id="UP000095280"/>
    </source>
</evidence>
<feature type="region of interest" description="Disordered" evidence="1">
    <location>
        <begin position="277"/>
        <end position="301"/>
    </location>
</feature>
<organism evidence="3 4">
    <name type="scientific">Macrostomum lignano</name>
    <dbReference type="NCBI Taxonomy" id="282301"/>
    <lineage>
        <taxon>Eukaryota</taxon>
        <taxon>Metazoa</taxon>
        <taxon>Spiralia</taxon>
        <taxon>Lophotrochozoa</taxon>
        <taxon>Platyhelminthes</taxon>
        <taxon>Rhabditophora</taxon>
        <taxon>Macrostomorpha</taxon>
        <taxon>Macrostomida</taxon>
        <taxon>Macrostomidae</taxon>
        <taxon>Macrostomum</taxon>
    </lineage>
</organism>
<dbReference type="SUPFAM" id="SSF69322">
    <property type="entry name" value="Tricorn protease domain 2"/>
    <property type="match status" value="1"/>
</dbReference>
<name>A0A1I8GIH0_9PLAT</name>